<sequence>MDIAVIAYEDINPFMLSTPLAVFGGAGLSNDHRVFVCAEANRISTSAGITLETPHLLDAAEEADVVILPGWRDASEAVPPAIVEQLRSAHARDAVAVGLCLGAFGLAETGLLDGRRATTHWAAVEAFRDRFPAVQIDPTAIFIDSGPVLTSAGVASGLDCCLHLLARLSGVAEANHVARGLVLAPQRSGEQPQLIERPAPASTAEARVADILERLWADPTGNPSLDVLAAEAGMSRRSLSRHIRSRTGGSLGGWLRRARIARAQDNLLRGGKGLEGIAVNCGFPDVQSLRKAFRTELGMTPTQWLARQRVG</sequence>
<evidence type="ECO:0000256" key="2">
    <source>
        <dbReference type="ARBA" id="ARBA00023125"/>
    </source>
</evidence>
<dbReference type="AlphaFoldDB" id="A0A944C7X5"/>
<dbReference type="RefSeq" id="WP_213214484.1">
    <property type="nucleotide sequence ID" value="NZ_QTKU01000001.1"/>
</dbReference>
<dbReference type="InterPro" id="IPR029062">
    <property type="entry name" value="Class_I_gatase-like"/>
</dbReference>
<dbReference type="PROSITE" id="PS00041">
    <property type="entry name" value="HTH_ARAC_FAMILY_1"/>
    <property type="match status" value="2"/>
</dbReference>
<dbReference type="SMART" id="SM00342">
    <property type="entry name" value="HTH_ARAC"/>
    <property type="match status" value="1"/>
</dbReference>
<dbReference type="PROSITE" id="PS01124">
    <property type="entry name" value="HTH_ARAC_FAMILY_2"/>
    <property type="match status" value="1"/>
</dbReference>
<dbReference type="Pfam" id="PF12833">
    <property type="entry name" value="HTH_18"/>
    <property type="match status" value="1"/>
</dbReference>
<evidence type="ECO:0000256" key="1">
    <source>
        <dbReference type="ARBA" id="ARBA00023015"/>
    </source>
</evidence>
<keyword evidence="1" id="KW-0805">Transcription regulation</keyword>
<comment type="caution">
    <text evidence="5">The sequence shown here is derived from an EMBL/GenBank/DDBJ whole genome shotgun (WGS) entry which is preliminary data.</text>
</comment>
<reference evidence="5" key="2">
    <citation type="journal article" date="2021" name="Microorganisms">
        <title>Bacterial Dimethylsulfoniopropionate Biosynthesis in the East China Sea.</title>
        <authorList>
            <person name="Liu J."/>
            <person name="Zhang Y."/>
            <person name="Liu J."/>
            <person name="Zhong H."/>
            <person name="Williams B.T."/>
            <person name="Zheng Y."/>
            <person name="Curson A.R.J."/>
            <person name="Sun C."/>
            <person name="Sun H."/>
            <person name="Song D."/>
            <person name="Wagner Mackenzie B."/>
            <person name="Bermejo Martinez A."/>
            <person name="Todd J.D."/>
            <person name="Zhang X.H."/>
        </authorList>
    </citation>
    <scope>NUCLEOTIDE SEQUENCE</scope>
    <source>
        <strain evidence="5">AESS21</strain>
    </source>
</reference>
<evidence type="ECO:0000313" key="5">
    <source>
        <dbReference type="EMBL" id="MBS8258719.1"/>
    </source>
</evidence>
<dbReference type="EMBL" id="QTKU01000001">
    <property type="protein sequence ID" value="MBS8258719.1"/>
    <property type="molecule type" value="Genomic_DNA"/>
</dbReference>
<dbReference type="PANTHER" id="PTHR43130:SF3">
    <property type="entry name" value="HTH-TYPE TRANSCRIPTIONAL REGULATOR RV1931C"/>
    <property type="match status" value="1"/>
</dbReference>
<protein>
    <submittedName>
        <fullName evidence="5">Helix-turn-helix domain-containing protein</fullName>
    </submittedName>
</protein>
<keyword evidence="3" id="KW-0804">Transcription</keyword>
<dbReference type="Gene3D" id="3.40.50.880">
    <property type="match status" value="1"/>
</dbReference>
<reference evidence="5" key="1">
    <citation type="submission" date="2018-08" db="EMBL/GenBank/DDBJ databases">
        <authorList>
            <person name="Jin W."/>
            <person name="Wang H."/>
            <person name="Yang Y."/>
            <person name="Li M."/>
            <person name="Liu J."/>
        </authorList>
    </citation>
    <scope>NUCLEOTIDE SEQUENCE</scope>
    <source>
        <strain evidence="5">AESS21</strain>
    </source>
</reference>
<organism evidence="5 6">
    <name type="scientific">Roseibium polysiphoniae</name>
    <dbReference type="NCBI Taxonomy" id="2571221"/>
    <lineage>
        <taxon>Bacteria</taxon>
        <taxon>Pseudomonadati</taxon>
        <taxon>Pseudomonadota</taxon>
        <taxon>Alphaproteobacteria</taxon>
        <taxon>Hyphomicrobiales</taxon>
        <taxon>Stappiaceae</taxon>
        <taxon>Roseibium</taxon>
    </lineage>
</organism>
<dbReference type="SUPFAM" id="SSF46689">
    <property type="entry name" value="Homeodomain-like"/>
    <property type="match status" value="2"/>
</dbReference>
<evidence type="ECO:0000313" key="6">
    <source>
        <dbReference type="Proteomes" id="UP000705379"/>
    </source>
</evidence>
<dbReference type="PANTHER" id="PTHR43130">
    <property type="entry name" value="ARAC-FAMILY TRANSCRIPTIONAL REGULATOR"/>
    <property type="match status" value="1"/>
</dbReference>
<dbReference type="InterPro" id="IPR002818">
    <property type="entry name" value="DJ-1/PfpI"/>
</dbReference>
<evidence type="ECO:0000259" key="4">
    <source>
        <dbReference type="PROSITE" id="PS01124"/>
    </source>
</evidence>
<dbReference type="GO" id="GO:0043565">
    <property type="term" value="F:sequence-specific DNA binding"/>
    <property type="evidence" value="ECO:0007669"/>
    <property type="project" value="InterPro"/>
</dbReference>
<dbReference type="InterPro" id="IPR018062">
    <property type="entry name" value="HTH_AraC-typ_CS"/>
</dbReference>
<dbReference type="InterPro" id="IPR018060">
    <property type="entry name" value="HTH_AraC"/>
</dbReference>
<dbReference type="Proteomes" id="UP000705379">
    <property type="component" value="Unassembled WGS sequence"/>
</dbReference>
<dbReference type="CDD" id="cd03137">
    <property type="entry name" value="GATase1_AraC_1"/>
    <property type="match status" value="1"/>
</dbReference>
<dbReference type="SUPFAM" id="SSF52317">
    <property type="entry name" value="Class I glutamine amidotransferase-like"/>
    <property type="match status" value="1"/>
</dbReference>
<dbReference type="InterPro" id="IPR009057">
    <property type="entry name" value="Homeodomain-like_sf"/>
</dbReference>
<dbReference type="InterPro" id="IPR052158">
    <property type="entry name" value="INH-QAR"/>
</dbReference>
<feature type="domain" description="HTH araC/xylS-type" evidence="4">
    <location>
        <begin position="206"/>
        <end position="307"/>
    </location>
</feature>
<keyword evidence="2" id="KW-0238">DNA-binding</keyword>
<accession>A0A944C7X5</accession>
<name>A0A944C7X5_9HYPH</name>
<dbReference type="Gene3D" id="1.10.10.60">
    <property type="entry name" value="Homeodomain-like"/>
    <property type="match status" value="1"/>
</dbReference>
<proteinExistence type="predicted"/>
<evidence type="ECO:0000256" key="3">
    <source>
        <dbReference type="ARBA" id="ARBA00023163"/>
    </source>
</evidence>
<gene>
    <name evidence="5" type="ORF">DYI23_00685</name>
</gene>
<dbReference type="Pfam" id="PF01965">
    <property type="entry name" value="DJ-1_PfpI"/>
    <property type="match status" value="1"/>
</dbReference>
<dbReference type="GO" id="GO:0003700">
    <property type="term" value="F:DNA-binding transcription factor activity"/>
    <property type="evidence" value="ECO:0007669"/>
    <property type="project" value="InterPro"/>
</dbReference>